<name>A0A0R0A8Z3_9GAMM</name>
<keyword evidence="12" id="KW-1185">Reference proteome</keyword>
<dbReference type="PANTHER" id="PTHR21320:SF3">
    <property type="entry name" value="CYTOCHROME C OXIDASE ASSEMBLY PROTEIN COX11, MITOCHONDRIAL-RELATED"/>
    <property type="match status" value="1"/>
</dbReference>
<evidence type="ECO:0000256" key="8">
    <source>
        <dbReference type="ARBA" id="ARBA00023008"/>
    </source>
</evidence>
<comment type="subcellular location">
    <subcellularLocation>
        <location evidence="2">Cell inner membrane</location>
        <topology evidence="2">Single-pass type II membrane protein</topology>
        <orientation evidence="2">Periplasmic side</orientation>
    </subcellularLocation>
</comment>
<dbReference type="GO" id="GO:0005507">
    <property type="term" value="F:copper ion binding"/>
    <property type="evidence" value="ECO:0007669"/>
    <property type="project" value="InterPro"/>
</dbReference>
<dbReference type="GO" id="GO:0005886">
    <property type="term" value="C:plasma membrane"/>
    <property type="evidence" value="ECO:0007669"/>
    <property type="project" value="UniProtKB-SubCell"/>
</dbReference>
<comment type="function">
    <text evidence="1">Exerts its effect at some terminal stage of cytochrome c oxidase synthesis, probably by being involved in the insertion of the copper B into subunit I.</text>
</comment>
<accession>A0A0R0A8Z3</accession>
<dbReference type="NCBIfam" id="NF003465">
    <property type="entry name" value="PRK05089.1"/>
    <property type="match status" value="1"/>
</dbReference>
<evidence type="ECO:0000313" key="11">
    <source>
        <dbReference type="EMBL" id="KRG41520.1"/>
    </source>
</evidence>
<dbReference type="PANTHER" id="PTHR21320">
    <property type="entry name" value="CYTOCHROME C OXIDASE ASSEMBLY PROTEIN COX11-RELATED"/>
    <property type="match status" value="1"/>
</dbReference>
<evidence type="ECO:0000256" key="9">
    <source>
        <dbReference type="ARBA" id="ARBA00023136"/>
    </source>
</evidence>
<evidence type="ECO:0000256" key="1">
    <source>
        <dbReference type="ARBA" id="ARBA00004007"/>
    </source>
</evidence>
<dbReference type="InterPro" id="IPR007533">
    <property type="entry name" value="Cyt_c_oxidase_assmbl_CtaG"/>
</dbReference>
<evidence type="ECO:0000256" key="10">
    <source>
        <dbReference type="SAM" id="Phobius"/>
    </source>
</evidence>
<keyword evidence="9 10" id="KW-0472">Membrane</keyword>
<evidence type="ECO:0000256" key="2">
    <source>
        <dbReference type="ARBA" id="ARBA00004382"/>
    </source>
</evidence>
<dbReference type="Pfam" id="PF04442">
    <property type="entry name" value="CtaG_Cox11"/>
    <property type="match status" value="1"/>
</dbReference>
<proteinExistence type="inferred from homology"/>
<dbReference type="OrthoDB" id="9804841at2"/>
<dbReference type="PIRSF" id="PIRSF005413">
    <property type="entry name" value="COX11"/>
    <property type="match status" value="1"/>
</dbReference>
<dbReference type="InterPro" id="IPR023471">
    <property type="entry name" value="CtaG/Cox11_dom_sf"/>
</dbReference>
<dbReference type="STRING" id="676599.ARC20_11590"/>
<keyword evidence="7 10" id="KW-1133">Transmembrane helix</keyword>
<reference evidence="11 12" key="1">
    <citation type="submission" date="2015-10" db="EMBL/GenBank/DDBJ databases">
        <title>Genome sequencing and analysis of members of genus Stenotrophomonas.</title>
        <authorList>
            <person name="Patil P.P."/>
            <person name="Midha S."/>
            <person name="Patil P.B."/>
        </authorList>
    </citation>
    <scope>NUCLEOTIDE SEQUENCE [LARGE SCALE GENOMIC DNA]</scope>
    <source>
        <strain evidence="11 12">JCM 16536</strain>
    </source>
</reference>
<comment type="similarity">
    <text evidence="3">Belongs to the COX11/CtaG family.</text>
</comment>
<evidence type="ECO:0000313" key="12">
    <source>
        <dbReference type="Proteomes" id="UP000051802"/>
    </source>
</evidence>
<dbReference type="RefSeq" id="WP_057647176.1">
    <property type="nucleotide sequence ID" value="NZ_LLXU01000088.1"/>
</dbReference>
<evidence type="ECO:0000256" key="4">
    <source>
        <dbReference type="ARBA" id="ARBA00015384"/>
    </source>
</evidence>
<sequence length="196" mass="21037">MNAPLPPTQANAGLLKLVGVVLAAFVLTFSLVPLYRIACEKVFGIRVERGPGSGRMAVATPAGERRVRVEFDGSVNSRLPWAFHPEQESMEVVPGQLNEALYFARNESDHAVVGSAVPSVAPARASGYFSKTECFCFTAQTLQAGEQRDMPLRFIVDPNLPADVHTITLSYTFYRNDALTSELSTGAPAGAPKAAP</sequence>
<evidence type="ECO:0000256" key="7">
    <source>
        <dbReference type="ARBA" id="ARBA00022989"/>
    </source>
</evidence>
<organism evidence="11 12">
    <name type="scientific">Stenotrophomonas panacihumi</name>
    <dbReference type="NCBI Taxonomy" id="676599"/>
    <lineage>
        <taxon>Bacteria</taxon>
        <taxon>Pseudomonadati</taxon>
        <taxon>Pseudomonadota</taxon>
        <taxon>Gammaproteobacteria</taxon>
        <taxon>Lysobacterales</taxon>
        <taxon>Lysobacteraceae</taxon>
        <taxon>Stenotrophomonas</taxon>
    </lineage>
</organism>
<keyword evidence="6" id="KW-0735">Signal-anchor</keyword>
<dbReference type="EMBL" id="LLXU01000088">
    <property type="protein sequence ID" value="KRG41520.1"/>
    <property type="molecule type" value="Genomic_DNA"/>
</dbReference>
<dbReference type="Proteomes" id="UP000051802">
    <property type="component" value="Unassembled WGS sequence"/>
</dbReference>
<evidence type="ECO:0000256" key="3">
    <source>
        <dbReference type="ARBA" id="ARBA00009620"/>
    </source>
</evidence>
<evidence type="ECO:0000256" key="5">
    <source>
        <dbReference type="ARBA" id="ARBA00022692"/>
    </source>
</evidence>
<comment type="caution">
    <text evidence="11">The sequence shown here is derived from an EMBL/GenBank/DDBJ whole genome shotgun (WGS) entry which is preliminary data.</text>
</comment>
<protein>
    <recommendedName>
        <fullName evidence="4">Cytochrome c oxidase assembly protein CtaG</fullName>
    </recommendedName>
</protein>
<gene>
    <name evidence="11" type="ORF">ARC20_11590</name>
</gene>
<evidence type="ECO:0000256" key="6">
    <source>
        <dbReference type="ARBA" id="ARBA00022968"/>
    </source>
</evidence>
<dbReference type="Gene3D" id="2.60.370.10">
    <property type="entry name" value="Ctag/Cox11"/>
    <property type="match status" value="1"/>
</dbReference>
<dbReference type="SUPFAM" id="SSF110111">
    <property type="entry name" value="Ctag/Cox11"/>
    <property type="match status" value="1"/>
</dbReference>
<keyword evidence="8" id="KW-0186">Copper</keyword>
<dbReference type="AlphaFoldDB" id="A0A0R0A8Z3"/>
<feature type="transmembrane region" description="Helical" evidence="10">
    <location>
        <begin position="12"/>
        <end position="35"/>
    </location>
</feature>
<keyword evidence="5 10" id="KW-0812">Transmembrane</keyword>